<protein>
    <recommendedName>
        <fullName evidence="3">NERD domain-containing protein</fullName>
    </recommendedName>
</protein>
<evidence type="ECO:0008006" key="3">
    <source>
        <dbReference type="Google" id="ProtNLM"/>
    </source>
</evidence>
<reference evidence="1 2" key="1">
    <citation type="submission" date="2023-03" db="EMBL/GenBank/DDBJ databases">
        <title>Bacillus Genome Sequencing.</title>
        <authorList>
            <person name="Dunlap C."/>
        </authorList>
    </citation>
    <scope>NUCLEOTIDE SEQUENCE [LARGE SCALE GENOMIC DNA]</scope>
    <source>
        <strain evidence="1 2">BD-533</strain>
    </source>
</reference>
<evidence type="ECO:0000313" key="1">
    <source>
        <dbReference type="EMBL" id="MEC0227426.1"/>
    </source>
</evidence>
<evidence type="ECO:0000313" key="2">
    <source>
        <dbReference type="Proteomes" id="UP001338137"/>
    </source>
</evidence>
<accession>A0ABU6FZU5</accession>
<sequence length="145" mass="16736">MKKNIHRWNKITENQFFRKLTEIEPDGSEGVPRIYYLHELESSVIINKVVEELKISSRAMDKRVLLNLIADMLEKKKSGDYRVIDEVELLALQEGLANHKLASVQHVKLQRPDIAIEITVPDIGTKVLLFDPKYKLQSEMSPNIV</sequence>
<name>A0ABU6FZU5_9BACL</name>
<comment type="caution">
    <text evidence="1">The sequence shown here is derived from an EMBL/GenBank/DDBJ whole genome shotgun (WGS) entry which is preliminary data.</text>
</comment>
<organism evidence="1 2">
    <name type="scientific">Paenibacillus alba</name>
    <dbReference type="NCBI Taxonomy" id="1197127"/>
    <lineage>
        <taxon>Bacteria</taxon>
        <taxon>Bacillati</taxon>
        <taxon>Bacillota</taxon>
        <taxon>Bacilli</taxon>
        <taxon>Bacillales</taxon>
        <taxon>Paenibacillaceae</taxon>
        <taxon>Paenibacillus</taxon>
    </lineage>
</organism>
<dbReference type="RefSeq" id="WP_326071757.1">
    <property type="nucleotide sequence ID" value="NZ_JARLKY010000020.1"/>
</dbReference>
<dbReference type="EMBL" id="JARLKY010000020">
    <property type="protein sequence ID" value="MEC0227426.1"/>
    <property type="molecule type" value="Genomic_DNA"/>
</dbReference>
<dbReference type="Proteomes" id="UP001338137">
    <property type="component" value="Unassembled WGS sequence"/>
</dbReference>
<gene>
    <name evidence="1" type="ORF">P4I72_09855</name>
</gene>
<keyword evidence="2" id="KW-1185">Reference proteome</keyword>
<proteinExistence type="predicted"/>